<organism evidence="1">
    <name type="scientific">hydrothermal vent metagenome</name>
    <dbReference type="NCBI Taxonomy" id="652676"/>
    <lineage>
        <taxon>unclassified sequences</taxon>
        <taxon>metagenomes</taxon>
        <taxon>ecological metagenomes</taxon>
    </lineage>
</organism>
<dbReference type="Pfam" id="PF07323">
    <property type="entry name" value="DUF1465"/>
    <property type="match status" value="1"/>
</dbReference>
<dbReference type="EMBL" id="UOEF01000230">
    <property type="protein sequence ID" value="VAV96441.1"/>
    <property type="molecule type" value="Genomic_DNA"/>
</dbReference>
<dbReference type="InterPro" id="IPR038301">
    <property type="entry name" value="AraC-like_sf"/>
</dbReference>
<evidence type="ECO:0000313" key="1">
    <source>
        <dbReference type="EMBL" id="VAV96441.1"/>
    </source>
</evidence>
<dbReference type="InterPro" id="IPR010848">
    <property type="entry name" value="DUF1465"/>
</dbReference>
<protein>
    <recommendedName>
        <fullName evidence="2">Regulator of CtrA degradation</fullName>
    </recommendedName>
</protein>
<dbReference type="Gene3D" id="1.10.8.930">
    <property type="entry name" value="Protein of unknown function DUF1465"/>
    <property type="match status" value="1"/>
</dbReference>
<sequence>MAENAKEPGPIREFANSALFYKTFDESMALVQETAAYLDGRGRLESKELDKDTALAYAAESMRLTTRLMQLSSWLLAQRALFKNQLTPDEASGSKYRLTEEENAHVFSGKRQVDLPDNLKDLIERSRTLFVRVRRLDNQLYPEFVPGEEDHVTPIEKQLNRIEEVFGVAVARKPRKTPE</sequence>
<proteinExistence type="predicted"/>
<gene>
    <name evidence="1" type="ORF">MNBD_ALPHA04-2362</name>
</gene>
<reference evidence="1" key="1">
    <citation type="submission" date="2018-06" db="EMBL/GenBank/DDBJ databases">
        <authorList>
            <person name="Zhirakovskaya E."/>
        </authorList>
    </citation>
    <scope>NUCLEOTIDE SEQUENCE</scope>
</reference>
<evidence type="ECO:0008006" key="2">
    <source>
        <dbReference type="Google" id="ProtNLM"/>
    </source>
</evidence>
<name>A0A3B0RZH4_9ZZZZ</name>
<dbReference type="AlphaFoldDB" id="A0A3B0RZH4"/>
<accession>A0A3B0RZH4</accession>